<dbReference type="Gene3D" id="1.20.58.110">
    <property type="entry name" value="Ribosomal protein S20"/>
    <property type="match status" value="1"/>
</dbReference>
<dbReference type="SUPFAM" id="SSF46992">
    <property type="entry name" value="Ribosomal protein S20"/>
    <property type="match status" value="1"/>
</dbReference>
<comment type="function">
    <text evidence="1 8">Binds directly to 16S ribosomal RNA.</text>
</comment>
<sequence>MANIKSQKKRVITNEKAHLRNKEVKSAIKTSVRSVRKAVDAGDKEAAQAAYQVAARRLDKAAGKGVIHRNQAANRKSGLANAVNAL</sequence>
<evidence type="ECO:0000313" key="9">
    <source>
        <dbReference type="EMBL" id="KJY50161.1"/>
    </source>
</evidence>
<dbReference type="RefSeq" id="WP_015021872.1">
    <property type="nucleotide sequence ID" value="NZ_KQ033885.1"/>
</dbReference>
<evidence type="ECO:0000256" key="6">
    <source>
        <dbReference type="ARBA" id="ARBA00023274"/>
    </source>
</evidence>
<evidence type="ECO:0000256" key="7">
    <source>
        <dbReference type="ARBA" id="ARBA00035136"/>
    </source>
</evidence>
<dbReference type="GO" id="GO:0070181">
    <property type="term" value="F:small ribosomal subunit rRNA binding"/>
    <property type="evidence" value="ECO:0007669"/>
    <property type="project" value="TreeGrafter"/>
</dbReference>
<evidence type="ECO:0000256" key="2">
    <source>
        <dbReference type="ARBA" id="ARBA00007634"/>
    </source>
</evidence>
<organism evidence="9 10">
    <name type="scientific">Bifidobacterium mellis</name>
    <dbReference type="NCBI Taxonomy" id="1293823"/>
    <lineage>
        <taxon>Bacteria</taxon>
        <taxon>Bacillati</taxon>
        <taxon>Actinomycetota</taxon>
        <taxon>Actinomycetes</taxon>
        <taxon>Bifidobacteriales</taxon>
        <taxon>Bifidobacteriaceae</taxon>
        <taxon>Bifidobacterium</taxon>
    </lineage>
</organism>
<dbReference type="InterPro" id="IPR036510">
    <property type="entry name" value="Ribosomal_bS20_sf"/>
</dbReference>
<evidence type="ECO:0000256" key="1">
    <source>
        <dbReference type="ARBA" id="ARBA00003134"/>
    </source>
</evidence>
<evidence type="ECO:0000256" key="3">
    <source>
        <dbReference type="ARBA" id="ARBA00022730"/>
    </source>
</evidence>
<protein>
    <recommendedName>
        <fullName evidence="7 8">Small ribosomal subunit protein bS20</fullName>
    </recommendedName>
</protein>
<dbReference type="EMBL" id="JWMF01000007">
    <property type="protein sequence ID" value="KJY50161.1"/>
    <property type="molecule type" value="Genomic_DNA"/>
</dbReference>
<dbReference type="PANTHER" id="PTHR33398">
    <property type="entry name" value="30S RIBOSOMAL PROTEIN S20"/>
    <property type="match status" value="1"/>
</dbReference>
<dbReference type="GO" id="GO:0003735">
    <property type="term" value="F:structural constituent of ribosome"/>
    <property type="evidence" value="ECO:0007669"/>
    <property type="project" value="InterPro"/>
</dbReference>
<dbReference type="AlphaFoldDB" id="A0A0F4KXZ2"/>
<dbReference type="OrthoDB" id="9807974at2"/>
<dbReference type="FunFam" id="1.20.58.110:FF:000001">
    <property type="entry name" value="30S ribosomal protein S20"/>
    <property type="match status" value="1"/>
</dbReference>
<dbReference type="NCBIfam" id="TIGR00029">
    <property type="entry name" value="S20"/>
    <property type="match status" value="1"/>
</dbReference>
<keyword evidence="4 8" id="KW-0694">RNA-binding</keyword>
<dbReference type="GO" id="GO:0006412">
    <property type="term" value="P:translation"/>
    <property type="evidence" value="ECO:0007669"/>
    <property type="project" value="UniProtKB-UniRule"/>
</dbReference>
<evidence type="ECO:0000256" key="4">
    <source>
        <dbReference type="ARBA" id="ARBA00022884"/>
    </source>
</evidence>
<keyword evidence="3 8" id="KW-0699">rRNA-binding</keyword>
<keyword evidence="6 8" id="KW-0687">Ribonucleoprotein</keyword>
<dbReference type="OMA" id="GVIHKNA"/>
<comment type="similarity">
    <text evidence="2 8">Belongs to the bacterial ribosomal protein bS20 family.</text>
</comment>
<evidence type="ECO:0000256" key="5">
    <source>
        <dbReference type="ARBA" id="ARBA00022980"/>
    </source>
</evidence>
<dbReference type="GO" id="GO:0015935">
    <property type="term" value="C:small ribosomal subunit"/>
    <property type="evidence" value="ECO:0007669"/>
    <property type="project" value="TreeGrafter"/>
</dbReference>
<dbReference type="PATRIC" id="fig|1684.4.peg.878"/>
<dbReference type="Pfam" id="PF01649">
    <property type="entry name" value="Ribosomal_S20p"/>
    <property type="match status" value="1"/>
</dbReference>
<reference evidence="9 10" key="1">
    <citation type="submission" date="2014-12" db="EMBL/GenBank/DDBJ databases">
        <title>Comparative genomics of the lactic acid bacteria isolated from the honey bee gut.</title>
        <authorList>
            <person name="Ellegaard K.M."/>
            <person name="Tamarit D."/>
            <person name="Javelind E."/>
            <person name="Olofsson T."/>
            <person name="Andersson S.G."/>
            <person name="Vasquez A."/>
        </authorList>
    </citation>
    <scope>NUCLEOTIDE SEQUENCE [LARGE SCALE GENOMIC DNA]</scope>
    <source>
        <strain evidence="9 10">Bin7</strain>
    </source>
</reference>
<name>A0A0F4KXZ2_9BIFI</name>
<proteinExistence type="inferred from homology"/>
<comment type="caution">
    <text evidence="9">The sequence shown here is derived from an EMBL/GenBank/DDBJ whole genome shotgun (WGS) entry which is preliminary data.</text>
</comment>
<dbReference type="GO" id="GO:0005829">
    <property type="term" value="C:cytosol"/>
    <property type="evidence" value="ECO:0007669"/>
    <property type="project" value="TreeGrafter"/>
</dbReference>
<evidence type="ECO:0000313" key="10">
    <source>
        <dbReference type="Proteomes" id="UP000033567"/>
    </source>
</evidence>
<dbReference type="HAMAP" id="MF_00500">
    <property type="entry name" value="Ribosomal_bS20"/>
    <property type="match status" value="1"/>
</dbReference>
<dbReference type="GeneID" id="93050459"/>
<keyword evidence="5 8" id="KW-0689">Ribosomal protein</keyword>
<gene>
    <name evidence="8 9" type="primary">rpsT</name>
    <name evidence="9" type="ORF">JF70_08460</name>
</gene>
<keyword evidence="10" id="KW-1185">Reference proteome</keyword>
<evidence type="ECO:0000256" key="8">
    <source>
        <dbReference type="HAMAP-Rule" id="MF_00500"/>
    </source>
</evidence>
<dbReference type="PANTHER" id="PTHR33398:SF1">
    <property type="entry name" value="SMALL RIBOSOMAL SUBUNIT PROTEIN BS20C"/>
    <property type="match status" value="1"/>
</dbReference>
<dbReference type="Proteomes" id="UP000033567">
    <property type="component" value="Unassembled WGS sequence"/>
</dbReference>
<accession>A0A0F4KXZ2</accession>
<dbReference type="InterPro" id="IPR002583">
    <property type="entry name" value="Ribosomal_bS20"/>
</dbReference>